<evidence type="ECO:0000313" key="2">
    <source>
        <dbReference type="Proteomes" id="UP001279734"/>
    </source>
</evidence>
<gene>
    <name evidence="1" type="ORF">Nepgr_031780</name>
</gene>
<keyword evidence="2" id="KW-1185">Reference proteome</keyword>
<name>A0AAD3Y546_NEPGR</name>
<sequence>MHFNPCQCAVAVMDVVSSGMPTEVAVEEAPVVDSTPSPHDAHYVHRDMAPDVDSAFAPRLPNSVPDETSPGREAAAQDVKLLGVVVPHSCPQGPSVGWTNDEPFAKQSFGRIVLLLVDDAIEIVGRMRMPPEACCCLARGGLSACLPVIVICCLKANSLLPMLISWKLLQKFVKGRDASNSRGVYFARDALGCVDCIMAVYLSIRGLLLGDAVIDQPVERC</sequence>
<dbReference type="AlphaFoldDB" id="A0AAD3Y546"/>
<dbReference type="Proteomes" id="UP001279734">
    <property type="component" value="Unassembled WGS sequence"/>
</dbReference>
<protein>
    <submittedName>
        <fullName evidence="1">Uncharacterized protein</fullName>
    </submittedName>
</protein>
<accession>A0AAD3Y546</accession>
<proteinExistence type="predicted"/>
<organism evidence="1 2">
    <name type="scientific">Nepenthes gracilis</name>
    <name type="common">Slender pitcher plant</name>
    <dbReference type="NCBI Taxonomy" id="150966"/>
    <lineage>
        <taxon>Eukaryota</taxon>
        <taxon>Viridiplantae</taxon>
        <taxon>Streptophyta</taxon>
        <taxon>Embryophyta</taxon>
        <taxon>Tracheophyta</taxon>
        <taxon>Spermatophyta</taxon>
        <taxon>Magnoliopsida</taxon>
        <taxon>eudicotyledons</taxon>
        <taxon>Gunneridae</taxon>
        <taxon>Pentapetalae</taxon>
        <taxon>Caryophyllales</taxon>
        <taxon>Nepenthaceae</taxon>
        <taxon>Nepenthes</taxon>
    </lineage>
</organism>
<reference evidence="1" key="1">
    <citation type="submission" date="2023-05" db="EMBL/GenBank/DDBJ databases">
        <title>Nepenthes gracilis genome sequencing.</title>
        <authorList>
            <person name="Fukushima K."/>
        </authorList>
    </citation>
    <scope>NUCLEOTIDE SEQUENCE</scope>
    <source>
        <strain evidence="1">SING2019-196</strain>
    </source>
</reference>
<comment type="caution">
    <text evidence="1">The sequence shown here is derived from an EMBL/GenBank/DDBJ whole genome shotgun (WGS) entry which is preliminary data.</text>
</comment>
<evidence type="ECO:0000313" key="1">
    <source>
        <dbReference type="EMBL" id="GMH29937.1"/>
    </source>
</evidence>
<dbReference type="EMBL" id="BSYO01000037">
    <property type="protein sequence ID" value="GMH29937.1"/>
    <property type="molecule type" value="Genomic_DNA"/>
</dbReference>